<dbReference type="InterPro" id="IPR001279">
    <property type="entry name" value="Metallo-B-lactamas"/>
</dbReference>
<dbReference type="CDD" id="cd07716">
    <property type="entry name" value="RNaseZ_short-form-like_MBL-fold"/>
    <property type="match status" value="1"/>
</dbReference>
<dbReference type="SUPFAM" id="SSF56281">
    <property type="entry name" value="Metallo-hydrolase/oxidoreductase"/>
    <property type="match status" value="1"/>
</dbReference>
<dbReference type="PANTHER" id="PTHR46018">
    <property type="entry name" value="ZINC PHOSPHODIESTERASE ELAC PROTEIN 1"/>
    <property type="match status" value="1"/>
</dbReference>
<proteinExistence type="predicted"/>
<organism evidence="2">
    <name type="scientific">uncultured Thermomicrobiales bacterium</name>
    <dbReference type="NCBI Taxonomy" id="1645740"/>
    <lineage>
        <taxon>Bacteria</taxon>
        <taxon>Pseudomonadati</taxon>
        <taxon>Thermomicrobiota</taxon>
        <taxon>Thermomicrobia</taxon>
        <taxon>Thermomicrobiales</taxon>
        <taxon>environmental samples</taxon>
    </lineage>
</organism>
<dbReference type="EMBL" id="CADCWL010000035">
    <property type="protein sequence ID" value="CAA9551001.1"/>
    <property type="molecule type" value="Genomic_DNA"/>
</dbReference>
<dbReference type="AlphaFoldDB" id="A0A6J4UJ46"/>
<sequence length="258" mass="26883">MRLTTLGGSAAGPNPGQGCSGSLVEIGSTRVVLDLGPGTLPELRRHADYRTVDAVVISHLHVDHVLDVLALRYALAYNPIPPPHPVPLWMPPGGRGFLDRVALAFAGSDGATLFFDEVFEVAEYDPERTLDLGGARLRFAPTVHPAPCWAIRVDGINGEAGVGYTADTGPAADLVPLLAGAAILLSEATSPPMPADHAAGRGHLTPSEAATLAAAANVSTLVLTHLWEENGIERAVSEAAAVFSGRIEVARPGLSFAW</sequence>
<dbReference type="InterPro" id="IPR036866">
    <property type="entry name" value="RibonucZ/Hydroxyglut_hydro"/>
</dbReference>
<dbReference type="Gene3D" id="3.60.15.10">
    <property type="entry name" value="Ribonuclease Z/Hydroxyacylglutathione hydrolase-like"/>
    <property type="match status" value="1"/>
</dbReference>
<dbReference type="Pfam" id="PF12706">
    <property type="entry name" value="Lactamase_B_2"/>
    <property type="match status" value="1"/>
</dbReference>
<dbReference type="GO" id="GO:0042781">
    <property type="term" value="F:3'-tRNA processing endoribonuclease activity"/>
    <property type="evidence" value="ECO:0007669"/>
    <property type="project" value="TreeGrafter"/>
</dbReference>
<evidence type="ECO:0000313" key="2">
    <source>
        <dbReference type="EMBL" id="CAA9551001.1"/>
    </source>
</evidence>
<reference evidence="2" key="1">
    <citation type="submission" date="2020-02" db="EMBL/GenBank/DDBJ databases">
        <authorList>
            <person name="Meier V. D."/>
        </authorList>
    </citation>
    <scope>NUCLEOTIDE SEQUENCE</scope>
    <source>
        <strain evidence="2">AVDCRST_MAG19</strain>
    </source>
</reference>
<evidence type="ECO:0000259" key="1">
    <source>
        <dbReference type="SMART" id="SM00849"/>
    </source>
</evidence>
<dbReference type="PANTHER" id="PTHR46018:SF4">
    <property type="entry name" value="METALLO-HYDROLASE YHFI-RELATED"/>
    <property type="match status" value="1"/>
</dbReference>
<protein>
    <recommendedName>
        <fullName evidence="1">Metallo-beta-lactamase domain-containing protein</fullName>
    </recommendedName>
</protein>
<gene>
    <name evidence="2" type="ORF">AVDCRST_MAG19-814</name>
</gene>
<name>A0A6J4UJ46_9BACT</name>
<dbReference type="SMART" id="SM00849">
    <property type="entry name" value="Lactamase_B"/>
    <property type="match status" value="1"/>
</dbReference>
<accession>A0A6J4UJ46</accession>
<feature type="domain" description="Metallo-beta-lactamase" evidence="1">
    <location>
        <begin position="18"/>
        <end position="203"/>
    </location>
</feature>